<keyword evidence="2" id="KW-0472">Membrane</keyword>
<sequence length="775" mass="85960">MITYDESGVDDFDQPCPYVKVEDERHIIFISQDIIHCASKARVMLPKQIGLAIAVRHPTGSKQLGGLLNRMGHSLSYDELQAVDTSLATEVLAKVETYGTVIPSNISPGSFVQFAAENNDLKEENIDGKNTTHVTTMVVYQTKVSGPEPPPAIAGNHSERRRSLKTGEGKDELQECSAYGRRPKVTQYTVAVDKEWLKGEGSVLSEATNIDDTWTLLRMKPASLLKRGIEAQEEQPVPSWGGFNSILISVVSQLRYGHEKVVTVGADRELFGRLLIAANVRQINLKEVLCYELSSVPFSLAYQDGSLRKTTKSTLAALIESKVNVCPRLQPFPRYTIYLIDGMALVQVLKSAGSSIFGELASKYFNAITTSLANCKEVHIVFDQYWDASTKAGERARRVSLNASLEQRPEKNLVIGGGFENGRRAVVVRRGHCEDVDVLESYHKEADTRTVFSFLSGVYIYAIAWSLLGQDSEGVLGPNNLSDFAYLSWIAAGTGVFFATVFLIGTKEPQRRVRRKSTFSTIMNAPGMFVMPPFGRERAGSSQINLAHRFVDMIMASSQVETYQQEHKGHEENQTHEQRERRKSLLHKFAAAIFSNEQDETGLTQSDPDPEKGTKNPDSEDAKSQMCLEVQQLDHERKKSLLVRFLDGLLVRFDQEDEEQPKSTIYTEDRVLLGSQCERTSSNDAVSNYVRYVFAMAPGILTLVGSLLVLLHQPSNVSCKRKGPQDVEAQAVQSSSNVQVPECQSENKATSNVSLEANQNSSFATAFSCPEDTKL</sequence>
<feature type="region of interest" description="Disordered" evidence="1">
    <location>
        <begin position="597"/>
        <end position="624"/>
    </location>
</feature>
<feature type="region of interest" description="Disordered" evidence="1">
    <location>
        <begin position="144"/>
        <end position="173"/>
    </location>
</feature>
<dbReference type="Proteomes" id="UP000225706">
    <property type="component" value="Unassembled WGS sequence"/>
</dbReference>
<evidence type="ECO:0000256" key="2">
    <source>
        <dbReference type="SAM" id="Phobius"/>
    </source>
</evidence>
<keyword evidence="4" id="KW-1185">Reference proteome</keyword>
<dbReference type="EMBL" id="LSMT01000735">
    <property type="protein sequence ID" value="PFX14765.1"/>
    <property type="molecule type" value="Genomic_DNA"/>
</dbReference>
<dbReference type="OrthoDB" id="5987889at2759"/>
<dbReference type="PANTHER" id="PTHR46704:SF1">
    <property type="entry name" value="TELOMERE LENGTH REGULATION PROTEIN TEL2 HOMOLOG"/>
    <property type="match status" value="1"/>
</dbReference>
<evidence type="ECO:0000313" key="3">
    <source>
        <dbReference type="EMBL" id="PFX14765.1"/>
    </source>
</evidence>
<dbReference type="PANTHER" id="PTHR46704">
    <property type="entry name" value="CXC DOMAIN-CONTAINING PROTEIN-RELATED"/>
    <property type="match status" value="1"/>
</dbReference>
<keyword evidence="2" id="KW-0812">Transmembrane</keyword>
<evidence type="ECO:0000313" key="4">
    <source>
        <dbReference type="Proteomes" id="UP000225706"/>
    </source>
</evidence>
<keyword evidence="2" id="KW-1133">Transmembrane helix</keyword>
<feature type="transmembrane region" description="Helical" evidence="2">
    <location>
        <begin position="451"/>
        <end position="468"/>
    </location>
</feature>
<proteinExistence type="predicted"/>
<name>A0A2B4REQ8_STYPI</name>
<organism evidence="3 4">
    <name type="scientific">Stylophora pistillata</name>
    <name type="common">Smooth cauliflower coral</name>
    <dbReference type="NCBI Taxonomy" id="50429"/>
    <lineage>
        <taxon>Eukaryota</taxon>
        <taxon>Metazoa</taxon>
        <taxon>Cnidaria</taxon>
        <taxon>Anthozoa</taxon>
        <taxon>Hexacorallia</taxon>
        <taxon>Scleractinia</taxon>
        <taxon>Astrocoeniina</taxon>
        <taxon>Pocilloporidae</taxon>
        <taxon>Stylophora</taxon>
    </lineage>
</organism>
<feature type="compositionally biased region" description="Basic and acidic residues" evidence="1">
    <location>
        <begin position="564"/>
        <end position="580"/>
    </location>
</feature>
<comment type="caution">
    <text evidence="3">The sequence shown here is derived from an EMBL/GenBank/DDBJ whole genome shotgun (WGS) entry which is preliminary data.</text>
</comment>
<feature type="transmembrane region" description="Helical" evidence="2">
    <location>
        <begin position="689"/>
        <end position="711"/>
    </location>
</feature>
<evidence type="ECO:0000256" key="1">
    <source>
        <dbReference type="SAM" id="MobiDB-lite"/>
    </source>
</evidence>
<dbReference type="AlphaFoldDB" id="A0A2B4REQ8"/>
<gene>
    <name evidence="3" type="ORF">AWC38_SpisGene21061</name>
</gene>
<protein>
    <submittedName>
        <fullName evidence="3">Uncharacterized protein</fullName>
    </submittedName>
</protein>
<feature type="compositionally biased region" description="Basic and acidic residues" evidence="1">
    <location>
        <begin position="609"/>
        <end position="623"/>
    </location>
</feature>
<accession>A0A2B4REQ8</accession>
<feature type="region of interest" description="Disordered" evidence="1">
    <location>
        <begin position="561"/>
        <end position="582"/>
    </location>
</feature>
<feature type="transmembrane region" description="Helical" evidence="2">
    <location>
        <begin position="484"/>
        <end position="506"/>
    </location>
</feature>
<reference evidence="4" key="1">
    <citation type="journal article" date="2017" name="bioRxiv">
        <title>Comparative analysis of the genomes of Stylophora pistillata and Acropora digitifera provides evidence for extensive differences between species of corals.</title>
        <authorList>
            <person name="Voolstra C.R."/>
            <person name="Li Y."/>
            <person name="Liew Y.J."/>
            <person name="Baumgarten S."/>
            <person name="Zoccola D."/>
            <person name="Flot J.-F."/>
            <person name="Tambutte S."/>
            <person name="Allemand D."/>
            <person name="Aranda M."/>
        </authorList>
    </citation>
    <scope>NUCLEOTIDE SEQUENCE [LARGE SCALE GENOMIC DNA]</scope>
</reference>